<evidence type="ECO:0000313" key="2">
    <source>
        <dbReference type="EMBL" id="KAJ4385484.1"/>
    </source>
</evidence>
<dbReference type="Proteomes" id="UP001140453">
    <property type="component" value="Unassembled WGS sequence"/>
</dbReference>
<dbReference type="EMBL" id="JAPEVB010000007">
    <property type="protein sequence ID" value="KAJ4385484.1"/>
    <property type="molecule type" value="Genomic_DNA"/>
</dbReference>
<evidence type="ECO:0000313" key="3">
    <source>
        <dbReference type="Proteomes" id="UP001140453"/>
    </source>
</evidence>
<sequence length="396" mass="44022">MKRDSLLATVAASAAATVNATSNSPSTVPREDLAISAPSNGRYLYRKHSGEPFFWQADTAWELFHRLNRSDIEFYLQDRASKGFNVIQAVAIAELNGTTWPNFYGELPLIDRDPMQPNEAYFAYVDWAVNRAADYGILVALVPTWGAYVNCGWYDQSWIIFNETSSRWYGNYIGARYPGLPKIIGADSNAFWSCNVSEASTEYLADPSLDPASLVGPVEDSRALFASMADGLREAEAEAGFTSFITWHPTNKREVGTVDPYGHNYMNGSFGNVSMDAVQSGHALADHTTLEQTFWPLQMWDSTKNYNNITEMRVAFSGPVIDLENHYEGAHYSFNASFPLWNASIVRHGLWNAFLSGSAGFTYGAHAVWQMYAPEAQLAHAELYMSPKLELAANNS</sequence>
<organism evidence="2 3">
    <name type="scientific">Gnomoniopsis smithogilvyi</name>
    <dbReference type="NCBI Taxonomy" id="1191159"/>
    <lineage>
        <taxon>Eukaryota</taxon>
        <taxon>Fungi</taxon>
        <taxon>Dikarya</taxon>
        <taxon>Ascomycota</taxon>
        <taxon>Pezizomycotina</taxon>
        <taxon>Sordariomycetes</taxon>
        <taxon>Sordariomycetidae</taxon>
        <taxon>Diaporthales</taxon>
        <taxon>Gnomoniaceae</taxon>
        <taxon>Gnomoniopsis</taxon>
    </lineage>
</organism>
<reference evidence="2" key="1">
    <citation type="submission" date="2022-10" db="EMBL/GenBank/DDBJ databases">
        <title>Tapping the CABI collections for fungal endophytes: first genome assemblies for Collariella, Neodidymelliopsis, Ascochyta clinopodiicola, Didymella pomorum, Didymosphaeria variabile, Neocosmospora piperis and Neocucurbitaria cava.</title>
        <authorList>
            <person name="Hill R."/>
        </authorList>
    </citation>
    <scope>NUCLEOTIDE SEQUENCE</scope>
    <source>
        <strain evidence="2">IMI 355082</strain>
    </source>
</reference>
<dbReference type="InterPro" id="IPR017853">
    <property type="entry name" value="GH"/>
</dbReference>
<gene>
    <name evidence="2" type="ORF">N0V93_009912</name>
</gene>
<accession>A0A9W8YJC1</accession>
<proteinExistence type="predicted"/>
<name>A0A9W8YJC1_9PEZI</name>
<dbReference type="Gene3D" id="3.20.20.80">
    <property type="entry name" value="Glycosidases"/>
    <property type="match status" value="1"/>
</dbReference>
<dbReference type="OrthoDB" id="2581507at2759"/>
<dbReference type="PANTHER" id="PTHR37836:SF2">
    <property type="entry name" value="DUF4038 DOMAIN-CONTAINING PROTEIN"/>
    <property type="match status" value="1"/>
</dbReference>
<comment type="caution">
    <text evidence="2">The sequence shown here is derived from an EMBL/GenBank/DDBJ whole genome shotgun (WGS) entry which is preliminary data.</text>
</comment>
<keyword evidence="3" id="KW-1185">Reference proteome</keyword>
<dbReference type="SUPFAM" id="SSF51445">
    <property type="entry name" value="(Trans)glycosidases"/>
    <property type="match status" value="1"/>
</dbReference>
<dbReference type="InterPro" id="IPR025277">
    <property type="entry name" value="Apiosidase-like_cat_dom"/>
</dbReference>
<dbReference type="PANTHER" id="PTHR37836">
    <property type="entry name" value="LMO1036 PROTEIN"/>
    <property type="match status" value="1"/>
</dbReference>
<dbReference type="Pfam" id="PF13204">
    <property type="entry name" value="Apiosidase"/>
    <property type="match status" value="1"/>
</dbReference>
<dbReference type="AlphaFoldDB" id="A0A9W8YJC1"/>
<evidence type="ECO:0000259" key="1">
    <source>
        <dbReference type="Pfam" id="PF13204"/>
    </source>
</evidence>
<protein>
    <recommendedName>
        <fullName evidence="1">Apiosidase-like catalytic domain-containing protein</fullName>
    </recommendedName>
</protein>
<feature type="domain" description="Apiosidase-like catalytic" evidence="1">
    <location>
        <begin position="39"/>
        <end position="377"/>
    </location>
</feature>